<dbReference type="NCBIfam" id="NF003592">
    <property type="entry name" value="PRK05254.1-5"/>
    <property type="match status" value="1"/>
</dbReference>
<keyword evidence="3 7" id="KW-0378">Hydrolase</keyword>
<dbReference type="PROSITE" id="PS00130">
    <property type="entry name" value="U_DNA_GLYCOSYLASE"/>
    <property type="match status" value="1"/>
</dbReference>
<dbReference type="AlphaFoldDB" id="A0A0C3Q3S2"/>
<dbReference type="HOGENOM" id="CLU_032162_3_0_1"/>
<dbReference type="GO" id="GO:0005634">
    <property type="term" value="C:nucleus"/>
    <property type="evidence" value="ECO:0007669"/>
    <property type="project" value="UniProtKB-SubCell"/>
</dbReference>
<evidence type="ECO:0000256" key="7">
    <source>
        <dbReference type="HAMAP-Rule" id="MF_03166"/>
    </source>
</evidence>
<dbReference type="GO" id="GO:0004844">
    <property type="term" value="F:uracil DNA N-glycosylase activity"/>
    <property type="evidence" value="ECO:0007669"/>
    <property type="project" value="UniProtKB-UniRule"/>
</dbReference>
<comment type="subcellular location">
    <subcellularLocation>
        <location evidence="7">Mitochondrion</location>
    </subcellularLocation>
    <subcellularLocation>
        <location evidence="7">Nucleus</location>
    </subcellularLocation>
</comment>
<dbReference type="FunFam" id="3.40.470.10:FF:000007">
    <property type="entry name" value="Uracil-DNA glycosylase"/>
    <property type="match status" value="1"/>
</dbReference>
<evidence type="ECO:0000256" key="9">
    <source>
        <dbReference type="RuleBase" id="RU003780"/>
    </source>
</evidence>
<dbReference type="PANTHER" id="PTHR11264">
    <property type="entry name" value="URACIL-DNA GLYCOSYLASE"/>
    <property type="match status" value="1"/>
</dbReference>
<dbReference type="NCBIfam" id="TIGR00628">
    <property type="entry name" value="ung"/>
    <property type="match status" value="1"/>
</dbReference>
<accession>A0A0C3Q3S2</accession>
<keyword evidence="6 7" id="KW-0539">Nucleus</keyword>
<dbReference type="STRING" id="1051891.A0A0C3Q3S2"/>
<evidence type="ECO:0000313" key="12">
    <source>
        <dbReference type="Proteomes" id="UP000054248"/>
    </source>
</evidence>
<dbReference type="EMBL" id="KN823085">
    <property type="protein sequence ID" value="KIO23415.1"/>
    <property type="molecule type" value="Genomic_DNA"/>
</dbReference>
<protein>
    <recommendedName>
        <fullName evidence="7 9">Uracil-DNA glycosylase</fullName>
        <shortName evidence="7">UDG</shortName>
        <ecNumber evidence="7 9">3.2.2.27</ecNumber>
    </recommendedName>
</protein>
<evidence type="ECO:0000256" key="3">
    <source>
        <dbReference type="ARBA" id="ARBA00022801"/>
    </source>
</evidence>
<reference evidence="11 12" key="1">
    <citation type="submission" date="2014-04" db="EMBL/GenBank/DDBJ databases">
        <authorList>
            <consortium name="DOE Joint Genome Institute"/>
            <person name="Kuo A."/>
            <person name="Girlanda M."/>
            <person name="Perotto S."/>
            <person name="Kohler A."/>
            <person name="Nagy L.G."/>
            <person name="Floudas D."/>
            <person name="Copeland A."/>
            <person name="Barry K.W."/>
            <person name="Cichocki N."/>
            <person name="Veneault-Fourrey C."/>
            <person name="LaButti K."/>
            <person name="Lindquist E.A."/>
            <person name="Lipzen A."/>
            <person name="Lundell T."/>
            <person name="Morin E."/>
            <person name="Murat C."/>
            <person name="Sun H."/>
            <person name="Tunlid A."/>
            <person name="Henrissat B."/>
            <person name="Grigoriev I.V."/>
            <person name="Hibbett D.S."/>
            <person name="Martin F."/>
            <person name="Nordberg H.P."/>
            <person name="Cantor M.N."/>
            <person name="Hua S.X."/>
        </authorList>
    </citation>
    <scope>NUCLEOTIDE SEQUENCE [LARGE SCALE GENOMIC DNA]</scope>
    <source>
        <strain evidence="11 12">MUT 4182</strain>
    </source>
</reference>
<keyword evidence="4 7" id="KW-0496">Mitochondrion</keyword>
<gene>
    <name evidence="7" type="primary">UNG1</name>
    <name evidence="11" type="ORF">M407DRAFT_214706</name>
</gene>
<feature type="domain" description="Uracil-DNA glycosylase-like" evidence="10">
    <location>
        <begin position="114"/>
        <end position="279"/>
    </location>
</feature>
<dbReference type="Proteomes" id="UP000054248">
    <property type="component" value="Unassembled WGS sequence"/>
</dbReference>
<evidence type="ECO:0000256" key="8">
    <source>
        <dbReference type="PROSITE-ProRule" id="PRU10072"/>
    </source>
</evidence>
<comment type="similarity">
    <text evidence="1 7 9">Belongs to the uracil-DNA glycosylase (UDG) superfamily. UNG family.</text>
</comment>
<dbReference type="HAMAP" id="MF_00148">
    <property type="entry name" value="UDG"/>
    <property type="match status" value="1"/>
</dbReference>
<dbReference type="InterPro" id="IPR018085">
    <property type="entry name" value="Ura-DNA_Glyclase_AS"/>
</dbReference>
<dbReference type="EC" id="3.2.2.27" evidence="7 9"/>
<evidence type="ECO:0000256" key="6">
    <source>
        <dbReference type="ARBA" id="ARBA00023242"/>
    </source>
</evidence>
<comment type="catalytic activity">
    <reaction evidence="7 9">
        <text>Hydrolyzes single-stranded DNA or mismatched double-stranded DNA and polynucleotides, releasing free uracil.</text>
        <dbReference type="EC" id="3.2.2.27"/>
    </reaction>
</comment>
<dbReference type="InterPro" id="IPR036895">
    <property type="entry name" value="Uracil-DNA_glycosylase-like_sf"/>
</dbReference>
<dbReference type="GO" id="GO:0005739">
    <property type="term" value="C:mitochondrion"/>
    <property type="evidence" value="ECO:0007669"/>
    <property type="project" value="UniProtKB-SubCell"/>
</dbReference>
<evidence type="ECO:0000256" key="2">
    <source>
        <dbReference type="ARBA" id="ARBA00022763"/>
    </source>
</evidence>
<evidence type="ECO:0000313" key="11">
    <source>
        <dbReference type="EMBL" id="KIO23415.1"/>
    </source>
</evidence>
<evidence type="ECO:0000256" key="1">
    <source>
        <dbReference type="ARBA" id="ARBA00008184"/>
    </source>
</evidence>
<dbReference type="SUPFAM" id="SSF52141">
    <property type="entry name" value="Uracil-DNA glycosylase-like"/>
    <property type="match status" value="1"/>
</dbReference>
<keyword evidence="12" id="KW-1185">Reference proteome</keyword>
<evidence type="ECO:0000256" key="4">
    <source>
        <dbReference type="ARBA" id="ARBA00023128"/>
    </source>
</evidence>
<dbReference type="Gene3D" id="3.40.470.10">
    <property type="entry name" value="Uracil-DNA glycosylase-like domain"/>
    <property type="match status" value="1"/>
</dbReference>
<reference evidence="12" key="2">
    <citation type="submission" date="2015-01" db="EMBL/GenBank/DDBJ databases">
        <title>Evolutionary Origins and Diversification of the Mycorrhizal Mutualists.</title>
        <authorList>
            <consortium name="DOE Joint Genome Institute"/>
            <consortium name="Mycorrhizal Genomics Consortium"/>
            <person name="Kohler A."/>
            <person name="Kuo A."/>
            <person name="Nagy L.G."/>
            <person name="Floudas D."/>
            <person name="Copeland A."/>
            <person name="Barry K.W."/>
            <person name="Cichocki N."/>
            <person name="Veneault-Fourrey C."/>
            <person name="LaButti K."/>
            <person name="Lindquist E.A."/>
            <person name="Lipzen A."/>
            <person name="Lundell T."/>
            <person name="Morin E."/>
            <person name="Murat C."/>
            <person name="Riley R."/>
            <person name="Ohm R."/>
            <person name="Sun H."/>
            <person name="Tunlid A."/>
            <person name="Henrissat B."/>
            <person name="Grigoriev I.V."/>
            <person name="Hibbett D.S."/>
            <person name="Martin F."/>
        </authorList>
    </citation>
    <scope>NUCLEOTIDE SEQUENCE [LARGE SCALE GENOMIC DNA]</scope>
    <source>
        <strain evidence="12">MUT 4182</strain>
    </source>
</reference>
<dbReference type="CDD" id="cd10027">
    <property type="entry name" value="UDG-F1-like"/>
    <property type="match status" value="1"/>
</dbReference>
<dbReference type="OrthoDB" id="10031947at2759"/>
<dbReference type="InterPro" id="IPR002043">
    <property type="entry name" value="UDG_fam1"/>
</dbReference>
<dbReference type="NCBIfam" id="NF003588">
    <property type="entry name" value="PRK05254.1-1"/>
    <property type="match status" value="1"/>
</dbReference>
<sequence>MCHNVFSLASLEANPCFRSGSLLGYFKPKANANALAQASSAPNSDLDLPPDTEIGKSTDAIEDLERRTLGKDWRDALKAEFTKAYFIKLKEFVKNEYKTQTVYPIPKDVYSWSRLTKLDAVKVVVIGQDPYHQPGQAHGLSFSVKDPVPPPPSLKNIYKQVANDIPNFKIPKSGDLTPIARQGVLWLNTSLTVRQSAAASHSKKGWETFTTAVLKAVANRKSVKGVVFLAWGMHAQRIVKEVNPDKKKHLILASAHPSPLSAHQGFLGNEHFKKTNEWLTKNYGIENQIDWTVLNPTEEETK</sequence>
<evidence type="ECO:0000256" key="5">
    <source>
        <dbReference type="ARBA" id="ARBA00023204"/>
    </source>
</evidence>
<dbReference type="SMART" id="SM00986">
    <property type="entry name" value="UDG"/>
    <property type="match status" value="1"/>
</dbReference>
<proteinExistence type="inferred from homology"/>
<dbReference type="NCBIfam" id="NF003591">
    <property type="entry name" value="PRK05254.1-4"/>
    <property type="match status" value="1"/>
</dbReference>
<name>A0A0C3Q3S2_9AGAM</name>
<organism evidence="11 12">
    <name type="scientific">Tulasnella calospora MUT 4182</name>
    <dbReference type="NCBI Taxonomy" id="1051891"/>
    <lineage>
        <taxon>Eukaryota</taxon>
        <taxon>Fungi</taxon>
        <taxon>Dikarya</taxon>
        <taxon>Basidiomycota</taxon>
        <taxon>Agaricomycotina</taxon>
        <taxon>Agaricomycetes</taxon>
        <taxon>Cantharellales</taxon>
        <taxon>Tulasnellaceae</taxon>
        <taxon>Tulasnella</taxon>
    </lineage>
</organism>
<dbReference type="GO" id="GO:0097510">
    <property type="term" value="P:base-excision repair, AP site formation via deaminated base removal"/>
    <property type="evidence" value="ECO:0007669"/>
    <property type="project" value="TreeGrafter"/>
</dbReference>
<dbReference type="Pfam" id="PF03167">
    <property type="entry name" value="UDG"/>
    <property type="match status" value="1"/>
</dbReference>
<dbReference type="PANTHER" id="PTHR11264:SF0">
    <property type="entry name" value="URACIL-DNA GLYCOSYLASE"/>
    <property type="match status" value="1"/>
</dbReference>
<dbReference type="InterPro" id="IPR005122">
    <property type="entry name" value="Uracil-DNA_glycosylase-like"/>
</dbReference>
<feature type="active site" description="Proton acceptor" evidence="7 8">
    <location>
        <position position="129"/>
    </location>
</feature>
<keyword evidence="2 7" id="KW-0227">DNA damage</keyword>
<evidence type="ECO:0000259" key="10">
    <source>
        <dbReference type="SMART" id="SM00986"/>
    </source>
</evidence>
<keyword evidence="5 7" id="KW-0234">DNA repair</keyword>
<comment type="function">
    <text evidence="7 9">Excises uracil residues from the DNA which can arise as a result of misincorporation of dUMP residues by DNA polymerase or due to deamination of cytosine.</text>
</comment>
<dbReference type="SMART" id="SM00987">
    <property type="entry name" value="UreE_C"/>
    <property type="match status" value="1"/>
</dbReference>
<dbReference type="NCBIfam" id="NF003589">
    <property type="entry name" value="PRK05254.1-2"/>
    <property type="match status" value="1"/>
</dbReference>